<dbReference type="AlphaFoldDB" id="A0AAD8K072"/>
<name>A0AAD8K072_TARER</name>
<reference evidence="1" key="1">
    <citation type="journal article" date="2023" name="bioRxiv">
        <title>Improved chromosome-level genome assembly for marigold (Tagetes erecta).</title>
        <authorList>
            <person name="Jiang F."/>
            <person name="Yuan L."/>
            <person name="Wang S."/>
            <person name="Wang H."/>
            <person name="Xu D."/>
            <person name="Wang A."/>
            <person name="Fan W."/>
        </authorList>
    </citation>
    <scope>NUCLEOTIDE SEQUENCE</scope>
    <source>
        <strain evidence="1">WSJ</strain>
        <tissue evidence="1">Leaf</tissue>
    </source>
</reference>
<comment type="caution">
    <text evidence="1">The sequence shown here is derived from an EMBL/GenBank/DDBJ whole genome shotgun (WGS) entry which is preliminary data.</text>
</comment>
<dbReference type="Proteomes" id="UP001229421">
    <property type="component" value="Unassembled WGS sequence"/>
</dbReference>
<evidence type="ECO:0000313" key="2">
    <source>
        <dbReference type="Proteomes" id="UP001229421"/>
    </source>
</evidence>
<dbReference type="EMBL" id="JAUHHV010000009">
    <property type="protein sequence ID" value="KAK1413189.1"/>
    <property type="molecule type" value="Genomic_DNA"/>
</dbReference>
<organism evidence="1 2">
    <name type="scientific">Tagetes erecta</name>
    <name type="common">African marigold</name>
    <dbReference type="NCBI Taxonomy" id="13708"/>
    <lineage>
        <taxon>Eukaryota</taxon>
        <taxon>Viridiplantae</taxon>
        <taxon>Streptophyta</taxon>
        <taxon>Embryophyta</taxon>
        <taxon>Tracheophyta</taxon>
        <taxon>Spermatophyta</taxon>
        <taxon>Magnoliopsida</taxon>
        <taxon>eudicotyledons</taxon>
        <taxon>Gunneridae</taxon>
        <taxon>Pentapetalae</taxon>
        <taxon>asterids</taxon>
        <taxon>campanulids</taxon>
        <taxon>Asterales</taxon>
        <taxon>Asteraceae</taxon>
        <taxon>Asteroideae</taxon>
        <taxon>Heliantheae alliance</taxon>
        <taxon>Tageteae</taxon>
        <taxon>Tagetes</taxon>
    </lineage>
</organism>
<proteinExistence type="predicted"/>
<protein>
    <submittedName>
        <fullName evidence="1">Uncharacterized protein</fullName>
    </submittedName>
</protein>
<keyword evidence="2" id="KW-1185">Reference proteome</keyword>
<accession>A0AAD8K072</accession>
<evidence type="ECO:0000313" key="1">
    <source>
        <dbReference type="EMBL" id="KAK1413189.1"/>
    </source>
</evidence>
<sequence>MYPRENGSQEALTLLAISLFLEKEVVNLGSQVTMELFMDKVLYGGKGFNSNTLNYSRPPIVEFINSKDIVISNITFVKEVPIMHS</sequence>
<gene>
    <name evidence="1" type="ORF">QVD17_34960</name>
</gene>